<dbReference type="STRING" id="574349.SAMN05443545_104340"/>
<evidence type="ECO:0000313" key="2">
    <source>
        <dbReference type="Proteomes" id="UP000198500"/>
    </source>
</evidence>
<dbReference type="OrthoDB" id="5500342at2"/>
<organism evidence="1 2">
    <name type="scientific">Aidingimonas halophila</name>
    <dbReference type="NCBI Taxonomy" id="574349"/>
    <lineage>
        <taxon>Bacteria</taxon>
        <taxon>Pseudomonadati</taxon>
        <taxon>Pseudomonadota</taxon>
        <taxon>Gammaproteobacteria</taxon>
        <taxon>Oceanospirillales</taxon>
        <taxon>Halomonadaceae</taxon>
        <taxon>Aidingimonas</taxon>
    </lineage>
</organism>
<dbReference type="InterPro" id="IPR046149">
    <property type="entry name" value="DUF6151"/>
</dbReference>
<dbReference type="AlphaFoldDB" id="A0A1H3A2V2"/>
<accession>A0A1H3A2V2</accession>
<proteinExistence type="predicted"/>
<sequence length="191" mass="21224">MEIQCECGKFRARLKAFPNNTPGRLVCYCDDCQSYLRYIKREDLLDANGGTEVIPAYPADVEIINGQEHLKCTRLAPNGMFRFSTSCCNTPVANTRPNTPWIGFLSCVYTARDSNTLDQELGPVRSRIMGHYAKGTPPAGTPAKFNMKAFVTVLPFILKGKLLKKVKPSPFFAENGVTPIVPPYVLSEAER</sequence>
<name>A0A1H3A2V2_9GAMM</name>
<protein>
    <recommendedName>
        <fullName evidence="3">CENP-V/GFA domain-containing protein</fullName>
    </recommendedName>
</protein>
<evidence type="ECO:0000313" key="1">
    <source>
        <dbReference type="EMBL" id="SDX23945.1"/>
    </source>
</evidence>
<dbReference type="RefSeq" id="WP_092569329.1">
    <property type="nucleotide sequence ID" value="NZ_BMXH01000001.1"/>
</dbReference>
<evidence type="ECO:0008006" key="3">
    <source>
        <dbReference type="Google" id="ProtNLM"/>
    </source>
</evidence>
<keyword evidence="2" id="KW-1185">Reference proteome</keyword>
<reference evidence="1 2" key="1">
    <citation type="submission" date="2016-10" db="EMBL/GenBank/DDBJ databases">
        <authorList>
            <person name="de Groot N.N."/>
        </authorList>
    </citation>
    <scope>NUCLEOTIDE SEQUENCE [LARGE SCALE GENOMIC DNA]</scope>
    <source>
        <strain evidence="1 2">DSM 19219</strain>
    </source>
</reference>
<dbReference type="Proteomes" id="UP000198500">
    <property type="component" value="Unassembled WGS sequence"/>
</dbReference>
<dbReference type="EMBL" id="FNNI01000004">
    <property type="protein sequence ID" value="SDX23945.1"/>
    <property type="molecule type" value="Genomic_DNA"/>
</dbReference>
<dbReference type="Pfam" id="PF19648">
    <property type="entry name" value="DUF6151"/>
    <property type="match status" value="1"/>
</dbReference>
<gene>
    <name evidence="1" type="ORF">SAMN05443545_104340</name>
</gene>